<feature type="transmembrane region" description="Helical" evidence="1">
    <location>
        <begin position="99"/>
        <end position="117"/>
    </location>
</feature>
<dbReference type="EMBL" id="LDAU01000057">
    <property type="protein sequence ID" value="KRX08905.1"/>
    <property type="molecule type" value="Genomic_DNA"/>
</dbReference>
<dbReference type="InParanoid" id="A0A0V0R319"/>
<accession>A0A0V0R319</accession>
<protein>
    <submittedName>
        <fullName evidence="2">Uncharacterized protein</fullName>
    </submittedName>
</protein>
<organism evidence="2 3">
    <name type="scientific">Pseudocohnilembus persalinus</name>
    <name type="common">Ciliate</name>
    <dbReference type="NCBI Taxonomy" id="266149"/>
    <lineage>
        <taxon>Eukaryota</taxon>
        <taxon>Sar</taxon>
        <taxon>Alveolata</taxon>
        <taxon>Ciliophora</taxon>
        <taxon>Intramacronucleata</taxon>
        <taxon>Oligohymenophorea</taxon>
        <taxon>Scuticociliatia</taxon>
        <taxon>Philasterida</taxon>
        <taxon>Pseudocohnilembidae</taxon>
        <taxon>Pseudocohnilembus</taxon>
    </lineage>
</organism>
<dbReference type="AlphaFoldDB" id="A0A0V0R319"/>
<dbReference type="OMA" id="ANQYINF"/>
<dbReference type="Proteomes" id="UP000054937">
    <property type="component" value="Unassembled WGS sequence"/>
</dbReference>
<evidence type="ECO:0000313" key="3">
    <source>
        <dbReference type="Proteomes" id="UP000054937"/>
    </source>
</evidence>
<dbReference type="OrthoDB" id="308016at2759"/>
<comment type="caution">
    <text evidence="2">The sequence shown here is derived from an EMBL/GenBank/DDBJ whole genome shotgun (WGS) entry which is preliminary data.</text>
</comment>
<keyword evidence="1" id="KW-0472">Membrane</keyword>
<sequence>MNTKGAGLTYVNDFNSEEMKTFRAGLKNVPLHQGYLTKPTSKSVRNYHDKLNYERGFIQHSRSNANQYINFHYMYGGVRKYIVERYFHQVWWKRNIRNWWVPILFSYVAGSVTMRMYDNAAYDYFYFVE</sequence>
<keyword evidence="1" id="KW-1133">Transmembrane helix</keyword>
<keyword evidence="3" id="KW-1185">Reference proteome</keyword>
<gene>
    <name evidence="2" type="ORF">PPERSA_09009</name>
</gene>
<keyword evidence="1" id="KW-0812">Transmembrane</keyword>
<evidence type="ECO:0000256" key="1">
    <source>
        <dbReference type="SAM" id="Phobius"/>
    </source>
</evidence>
<proteinExistence type="predicted"/>
<evidence type="ECO:0000313" key="2">
    <source>
        <dbReference type="EMBL" id="KRX08905.1"/>
    </source>
</evidence>
<reference evidence="2 3" key="1">
    <citation type="journal article" date="2015" name="Sci. Rep.">
        <title>Genome of the facultative scuticociliatosis pathogen Pseudocohnilembus persalinus provides insight into its virulence through horizontal gene transfer.</title>
        <authorList>
            <person name="Xiong J."/>
            <person name="Wang G."/>
            <person name="Cheng J."/>
            <person name="Tian M."/>
            <person name="Pan X."/>
            <person name="Warren A."/>
            <person name="Jiang C."/>
            <person name="Yuan D."/>
            <person name="Miao W."/>
        </authorList>
    </citation>
    <scope>NUCLEOTIDE SEQUENCE [LARGE SCALE GENOMIC DNA]</scope>
    <source>
        <strain evidence="2">36N120E</strain>
    </source>
</reference>
<name>A0A0V0R319_PSEPJ</name>